<dbReference type="EMBL" id="JARKIE010000077">
    <property type="protein sequence ID" value="KAJ7688691.1"/>
    <property type="molecule type" value="Genomic_DNA"/>
</dbReference>
<dbReference type="Proteomes" id="UP001221757">
    <property type="component" value="Unassembled WGS sequence"/>
</dbReference>
<evidence type="ECO:0000313" key="3">
    <source>
        <dbReference type="Proteomes" id="UP001221757"/>
    </source>
</evidence>
<comment type="caution">
    <text evidence="2">The sequence shown here is derived from an EMBL/GenBank/DDBJ whole genome shotgun (WGS) entry which is preliminary data.</text>
</comment>
<organism evidence="2 3">
    <name type="scientific">Mycena rosella</name>
    <name type="common">Pink bonnet</name>
    <name type="synonym">Agaricus rosellus</name>
    <dbReference type="NCBI Taxonomy" id="1033263"/>
    <lineage>
        <taxon>Eukaryota</taxon>
        <taxon>Fungi</taxon>
        <taxon>Dikarya</taxon>
        <taxon>Basidiomycota</taxon>
        <taxon>Agaricomycotina</taxon>
        <taxon>Agaricomycetes</taxon>
        <taxon>Agaricomycetidae</taxon>
        <taxon>Agaricales</taxon>
        <taxon>Marasmiineae</taxon>
        <taxon>Mycenaceae</taxon>
        <taxon>Mycena</taxon>
    </lineage>
</organism>
<evidence type="ECO:0000313" key="2">
    <source>
        <dbReference type="EMBL" id="KAJ7688691.1"/>
    </source>
</evidence>
<sequence length="206" mass="22259">MREQLAIAPLPGSAAAALVGVLAGQIYRSDLANLKGYRLPLRLAALASRVLLPLLGSLRPARRSNRALPDDAIAPDSTAARPQNDEVVTTARRPPPASSTVAQRTRADPNAEPGSGGSVVREWVEGLTGRAQTGVGRIPTEAEITQLTTMFPDIQRDVLVGTLQRRCVCLLPSLFSAFSPRCGWMDTRILTTTLLAQISRVRWRRC</sequence>
<evidence type="ECO:0008006" key="4">
    <source>
        <dbReference type="Google" id="ProtNLM"/>
    </source>
</evidence>
<name>A0AAD7DCW9_MYCRO</name>
<feature type="region of interest" description="Disordered" evidence="1">
    <location>
        <begin position="66"/>
        <end position="118"/>
    </location>
</feature>
<accession>A0AAD7DCW9</accession>
<reference evidence="2" key="1">
    <citation type="submission" date="2023-03" db="EMBL/GenBank/DDBJ databases">
        <title>Massive genome expansion in bonnet fungi (Mycena s.s.) driven by repeated elements and novel gene families across ecological guilds.</title>
        <authorList>
            <consortium name="Lawrence Berkeley National Laboratory"/>
            <person name="Harder C.B."/>
            <person name="Miyauchi S."/>
            <person name="Viragh M."/>
            <person name="Kuo A."/>
            <person name="Thoen E."/>
            <person name="Andreopoulos B."/>
            <person name="Lu D."/>
            <person name="Skrede I."/>
            <person name="Drula E."/>
            <person name="Henrissat B."/>
            <person name="Morin E."/>
            <person name="Kohler A."/>
            <person name="Barry K."/>
            <person name="LaButti K."/>
            <person name="Morin E."/>
            <person name="Salamov A."/>
            <person name="Lipzen A."/>
            <person name="Mereny Z."/>
            <person name="Hegedus B."/>
            <person name="Baldrian P."/>
            <person name="Stursova M."/>
            <person name="Weitz H."/>
            <person name="Taylor A."/>
            <person name="Grigoriev I.V."/>
            <person name="Nagy L.G."/>
            <person name="Martin F."/>
            <person name="Kauserud H."/>
        </authorList>
    </citation>
    <scope>NUCLEOTIDE SEQUENCE</scope>
    <source>
        <strain evidence="2">CBHHK067</strain>
    </source>
</reference>
<evidence type="ECO:0000256" key="1">
    <source>
        <dbReference type="SAM" id="MobiDB-lite"/>
    </source>
</evidence>
<keyword evidence="3" id="KW-1185">Reference proteome</keyword>
<dbReference type="AlphaFoldDB" id="A0AAD7DCW9"/>
<gene>
    <name evidence="2" type="ORF">B0H17DRAFT_650263</name>
</gene>
<protein>
    <recommendedName>
        <fullName evidence="4">CUE domain-containing protein</fullName>
    </recommendedName>
</protein>
<proteinExistence type="predicted"/>